<sequence>MQGLRATGGVHPVQVANEAWSSGAAGMNNCRHPAELCTSLTPWQRNSAELIFECILALIDCQRDKLHSSLTVTL</sequence>
<comment type="caution">
    <text evidence="1">The sequence shown here is derived from an EMBL/GenBank/DDBJ whole genome shotgun (WGS) entry which is preliminary data.</text>
</comment>
<organism evidence="1 2">
    <name type="scientific">Ataeniobius toweri</name>
    <dbReference type="NCBI Taxonomy" id="208326"/>
    <lineage>
        <taxon>Eukaryota</taxon>
        <taxon>Metazoa</taxon>
        <taxon>Chordata</taxon>
        <taxon>Craniata</taxon>
        <taxon>Vertebrata</taxon>
        <taxon>Euteleostomi</taxon>
        <taxon>Actinopterygii</taxon>
        <taxon>Neopterygii</taxon>
        <taxon>Teleostei</taxon>
        <taxon>Neoteleostei</taxon>
        <taxon>Acanthomorphata</taxon>
        <taxon>Ovalentaria</taxon>
        <taxon>Atherinomorphae</taxon>
        <taxon>Cyprinodontiformes</taxon>
        <taxon>Goodeidae</taxon>
        <taxon>Ataeniobius</taxon>
    </lineage>
</organism>
<accession>A0ABU7AVK8</accession>
<reference evidence="1 2" key="1">
    <citation type="submission" date="2021-07" db="EMBL/GenBank/DDBJ databases">
        <authorList>
            <person name="Palmer J.M."/>
        </authorList>
    </citation>
    <scope>NUCLEOTIDE SEQUENCE [LARGE SCALE GENOMIC DNA]</scope>
    <source>
        <strain evidence="1 2">AT_MEX2019</strain>
        <tissue evidence="1">Muscle</tissue>
    </source>
</reference>
<evidence type="ECO:0000313" key="2">
    <source>
        <dbReference type="Proteomes" id="UP001345963"/>
    </source>
</evidence>
<gene>
    <name evidence="1" type="ORF">ATANTOWER_000187</name>
</gene>
<evidence type="ECO:0000313" key="1">
    <source>
        <dbReference type="EMBL" id="MED6242103.1"/>
    </source>
</evidence>
<dbReference type="Proteomes" id="UP001345963">
    <property type="component" value="Unassembled WGS sequence"/>
</dbReference>
<keyword evidence="2" id="KW-1185">Reference proteome</keyword>
<protein>
    <submittedName>
        <fullName evidence="1">Uncharacterized protein</fullName>
    </submittedName>
</protein>
<name>A0ABU7AVK8_9TELE</name>
<proteinExistence type="predicted"/>
<dbReference type="EMBL" id="JAHUTI010030519">
    <property type="protein sequence ID" value="MED6242103.1"/>
    <property type="molecule type" value="Genomic_DNA"/>
</dbReference>